<protein>
    <submittedName>
        <fullName evidence="2">Uncharacterized protein</fullName>
    </submittedName>
</protein>
<comment type="caution">
    <text evidence="2">The sequence shown here is derived from an EMBL/GenBank/DDBJ whole genome shotgun (WGS) entry which is preliminary data.</text>
</comment>
<proteinExistence type="predicted"/>
<gene>
    <name evidence="2" type="ORF">XENOCAPTIV_028288</name>
</gene>
<sequence>MSITMDRYTYTPNLLLNKRLTPLLSPSGRNPSLHPRIISHISRYTKDREREIERVKECEEGAEKKERKRGEGVNGAKKTKKRNLQGHSSVPIRDQGVMESQV</sequence>
<keyword evidence="3" id="KW-1185">Reference proteome</keyword>
<evidence type="ECO:0000256" key="1">
    <source>
        <dbReference type="SAM" id="MobiDB-lite"/>
    </source>
</evidence>
<reference evidence="2 3" key="1">
    <citation type="submission" date="2021-06" db="EMBL/GenBank/DDBJ databases">
        <authorList>
            <person name="Palmer J.M."/>
        </authorList>
    </citation>
    <scope>NUCLEOTIDE SEQUENCE [LARGE SCALE GENOMIC DNA]</scope>
    <source>
        <strain evidence="2 3">XC_2019</strain>
        <tissue evidence="2">Muscle</tissue>
    </source>
</reference>
<organism evidence="2 3">
    <name type="scientific">Xenoophorus captivus</name>
    <dbReference type="NCBI Taxonomy" id="1517983"/>
    <lineage>
        <taxon>Eukaryota</taxon>
        <taxon>Metazoa</taxon>
        <taxon>Chordata</taxon>
        <taxon>Craniata</taxon>
        <taxon>Vertebrata</taxon>
        <taxon>Euteleostomi</taxon>
        <taxon>Actinopterygii</taxon>
        <taxon>Neopterygii</taxon>
        <taxon>Teleostei</taxon>
        <taxon>Neoteleostei</taxon>
        <taxon>Acanthomorphata</taxon>
        <taxon>Ovalentaria</taxon>
        <taxon>Atherinomorphae</taxon>
        <taxon>Cyprinodontiformes</taxon>
        <taxon>Goodeidae</taxon>
        <taxon>Xenoophorus</taxon>
    </lineage>
</organism>
<dbReference type="Proteomes" id="UP001434883">
    <property type="component" value="Unassembled WGS sequence"/>
</dbReference>
<accession>A0ABV0QX74</accession>
<dbReference type="EMBL" id="JAHRIN010025975">
    <property type="protein sequence ID" value="MEQ2200369.1"/>
    <property type="molecule type" value="Genomic_DNA"/>
</dbReference>
<evidence type="ECO:0000313" key="2">
    <source>
        <dbReference type="EMBL" id="MEQ2200369.1"/>
    </source>
</evidence>
<name>A0ABV0QX74_9TELE</name>
<evidence type="ECO:0000313" key="3">
    <source>
        <dbReference type="Proteomes" id="UP001434883"/>
    </source>
</evidence>
<feature type="region of interest" description="Disordered" evidence="1">
    <location>
        <begin position="58"/>
        <end position="102"/>
    </location>
</feature>
<feature type="compositionally biased region" description="Basic and acidic residues" evidence="1">
    <location>
        <begin position="58"/>
        <end position="71"/>
    </location>
</feature>